<dbReference type="AlphaFoldDB" id="A0A5D2B5N4"/>
<keyword evidence="2" id="KW-1185">Reference proteome</keyword>
<organism evidence="1 2">
    <name type="scientific">Gossypium darwinii</name>
    <name type="common">Darwin's cotton</name>
    <name type="synonym">Gossypium barbadense var. darwinii</name>
    <dbReference type="NCBI Taxonomy" id="34276"/>
    <lineage>
        <taxon>Eukaryota</taxon>
        <taxon>Viridiplantae</taxon>
        <taxon>Streptophyta</taxon>
        <taxon>Embryophyta</taxon>
        <taxon>Tracheophyta</taxon>
        <taxon>Spermatophyta</taxon>
        <taxon>Magnoliopsida</taxon>
        <taxon>eudicotyledons</taxon>
        <taxon>Gunneridae</taxon>
        <taxon>Pentapetalae</taxon>
        <taxon>rosids</taxon>
        <taxon>malvids</taxon>
        <taxon>Malvales</taxon>
        <taxon>Malvaceae</taxon>
        <taxon>Malvoideae</taxon>
        <taxon>Gossypium</taxon>
    </lineage>
</organism>
<dbReference type="Proteomes" id="UP000323506">
    <property type="component" value="Chromosome D10"/>
</dbReference>
<proteinExistence type="predicted"/>
<name>A0A5D2B5N4_GOSDA</name>
<dbReference type="EMBL" id="CM017710">
    <property type="protein sequence ID" value="TYG51393.1"/>
    <property type="molecule type" value="Genomic_DNA"/>
</dbReference>
<protein>
    <submittedName>
        <fullName evidence="1">Uncharacterized protein</fullName>
    </submittedName>
</protein>
<gene>
    <name evidence="1" type="ORF">ES288_D10G253700v1</name>
</gene>
<accession>A0A5D2B5N4</accession>
<reference evidence="1 2" key="1">
    <citation type="submission" date="2019-06" db="EMBL/GenBank/DDBJ databases">
        <title>WGS assembly of Gossypium darwinii.</title>
        <authorList>
            <person name="Chen Z.J."/>
            <person name="Sreedasyam A."/>
            <person name="Ando A."/>
            <person name="Song Q."/>
            <person name="De L."/>
            <person name="Hulse-Kemp A."/>
            <person name="Ding M."/>
            <person name="Ye W."/>
            <person name="Kirkbride R."/>
            <person name="Jenkins J."/>
            <person name="Plott C."/>
            <person name="Lovell J."/>
            <person name="Lin Y.-M."/>
            <person name="Vaughn R."/>
            <person name="Liu B."/>
            <person name="Li W."/>
            <person name="Simpson S."/>
            <person name="Scheffler B."/>
            <person name="Saski C."/>
            <person name="Grover C."/>
            <person name="Hu G."/>
            <person name="Conover J."/>
            <person name="Carlson J."/>
            <person name="Shu S."/>
            <person name="Boston L."/>
            <person name="Williams M."/>
            <person name="Peterson D."/>
            <person name="Mcgee K."/>
            <person name="Jones D."/>
            <person name="Wendel J."/>
            <person name="Stelly D."/>
            <person name="Grimwood J."/>
            <person name="Schmutz J."/>
        </authorList>
    </citation>
    <scope>NUCLEOTIDE SEQUENCE [LARGE SCALE GENOMIC DNA]</scope>
    <source>
        <strain evidence="1">1808015.09</strain>
    </source>
</reference>
<evidence type="ECO:0000313" key="1">
    <source>
        <dbReference type="EMBL" id="TYG51393.1"/>
    </source>
</evidence>
<evidence type="ECO:0000313" key="2">
    <source>
        <dbReference type="Proteomes" id="UP000323506"/>
    </source>
</evidence>
<sequence length="53" mass="6245">MIIAVLCSSKEFLLMIKCKSRKCVLRWRRGWFVQCFTDDLGTMLGFHFARVSD</sequence>